<feature type="transmembrane region" description="Helical" evidence="7">
    <location>
        <begin position="196"/>
        <end position="213"/>
    </location>
</feature>
<feature type="domain" description="Major facilitator superfamily (MFS) profile" evidence="8">
    <location>
        <begin position="102"/>
        <end position="519"/>
    </location>
</feature>
<name>A0A1G4QD32_9CAUL</name>
<dbReference type="SUPFAM" id="SSF103473">
    <property type="entry name" value="MFS general substrate transporter"/>
    <property type="match status" value="1"/>
</dbReference>
<evidence type="ECO:0000256" key="5">
    <source>
        <dbReference type="ARBA" id="ARBA00022989"/>
    </source>
</evidence>
<dbReference type="InterPro" id="IPR005829">
    <property type="entry name" value="Sugar_transporter_CS"/>
</dbReference>
<feature type="transmembrane region" description="Helical" evidence="7">
    <location>
        <begin position="255"/>
        <end position="275"/>
    </location>
</feature>
<dbReference type="Pfam" id="PF07690">
    <property type="entry name" value="MFS_1"/>
    <property type="match status" value="1"/>
</dbReference>
<evidence type="ECO:0000256" key="1">
    <source>
        <dbReference type="ARBA" id="ARBA00004141"/>
    </source>
</evidence>
<feature type="transmembrane region" description="Helical" evidence="7">
    <location>
        <begin position="339"/>
        <end position="357"/>
    </location>
</feature>
<evidence type="ECO:0000256" key="4">
    <source>
        <dbReference type="ARBA" id="ARBA00022692"/>
    </source>
</evidence>
<gene>
    <name evidence="9" type="ORF">SAMN02927928_1126</name>
</gene>
<dbReference type="OrthoDB" id="9784658at2"/>
<dbReference type="PANTHER" id="PTHR23511">
    <property type="entry name" value="SYNAPTIC VESICLE GLYCOPROTEIN 2"/>
    <property type="match status" value="1"/>
</dbReference>
<dbReference type="InterPro" id="IPR036259">
    <property type="entry name" value="MFS_trans_sf"/>
</dbReference>
<evidence type="ECO:0000256" key="2">
    <source>
        <dbReference type="ARBA" id="ARBA00010992"/>
    </source>
</evidence>
<evidence type="ECO:0000313" key="9">
    <source>
        <dbReference type="EMBL" id="SCW42422.1"/>
    </source>
</evidence>
<feature type="transmembrane region" description="Helical" evidence="7">
    <location>
        <begin position="464"/>
        <end position="487"/>
    </location>
</feature>
<dbReference type="PANTHER" id="PTHR23511:SF34">
    <property type="entry name" value="SYNAPTIC VESICLE GLYCOPROTEIN 2"/>
    <property type="match status" value="1"/>
</dbReference>
<keyword evidence="3" id="KW-0813">Transport</keyword>
<dbReference type="InterPro" id="IPR020846">
    <property type="entry name" value="MFS_dom"/>
</dbReference>
<dbReference type="Gene3D" id="1.20.1250.20">
    <property type="entry name" value="MFS general substrate transporter like domains"/>
    <property type="match status" value="1"/>
</dbReference>
<dbReference type="InterPro" id="IPR011701">
    <property type="entry name" value="MFS"/>
</dbReference>
<accession>A0A1G4QD32</accession>
<dbReference type="PROSITE" id="PS50850">
    <property type="entry name" value="MFS"/>
    <property type="match status" value="1"/>
</dbReference>
<keyword evidence="10" id="KW-1185">Reference proteome</keyword>
<dbReference type="Proteomes" id="UP000199150">
    <property type="component" value="Unassembled WGS sequence"/>
</dbReference>
<feature type="transmembrane region" description="Helical" evidence="7">
    <location>
        <begin position="403"/>
        <end position="422"/>
    </location>
</feature>
<feature type="transmembrane region" description="Helical" evidence="7">
    <location>
        <begin position="169"/>
        <end position="190"/>
    </location>
</feature>
<proteinExistence type="inferred from homology"/>
<reference evidence="10" key="1">
    <citation type="submission" date="2016-10" db="EMBL/GenBank/DDBJ databases">
        <authorList>
            <person name="Varghese N."/>
            <person name="Submissions S."/>
        </authorList>
    </citation>
    <scope>NUCLEOTIDE SEQUENCE [LARGE SCALE GENOMIC DNA]</scope>
    <source>
        <strain evidence="10">CGMCC 1.3431</strain>
    </source>
</reference>
<comment type="subcellular location">
    <subcellularLocation>
        <location evidence="1">Membrane</location>
        <topology evidence="1">Multi-pass membrane protein</topology>
    </subcellularLocation>
</comment>
<feature type="transmembrane region" description="Helical" evidence="7">
    <location>
        <begin position="52"/>
        <end position="71"/>
    </location>
</feature>
<feature type="transmembrane region" description="Helical" evidence="7">
    <location>
        <begin position="493"/>
        <end position="512"/>
    </location>
</feature>
<keyword evidence="5 7" id="KW-1133">Transmembrane helix</keyword>
<evidence type="ECO:0000259" key="8">
    <source>
        <dbReference type="PROSITE" id="PS50850"/>
    </source>
</evidence>
<evidence type="ECO:0000256" key="7">
    <source>
        <dbReference type="SAM" id="Phobius"/>
    </source>
</evidence>
<feature type="transmembrane region" description="Helical" evidence="7">
    <location>
        <begin position="101"/>
        <end position="128"/>
    </location>
</feature>
<feature type="transmembrane region" description="Helical" evidence="7">
    <location>
        <begin position="434"/>
        <end position="452"/>
    </location>
</feature>
<dbReference type="STRING" id="260084.SAMN02927928_1126"/>
<feature type="transmembrane region" description="Helical" evidence="7">
    <location>
        <begin position="225"/>
        <end position="249"/>
    </location>
</feature>
<evidence type="ECO:0000313" key="10">
    <source>
        <dbReference type="Proteomes" id="UP000199150"/>
    </source>
</evidence>
<feature type="transmembrane region" description="Helical" evidence="7">
    <location>
        <begin position="12"/>
        <end position="32"/>
    </location>
</feature>
<feature type="transmembrane region" description="Helical" evidence="7">
    <location>
        <begin position="140"/>
        <end position="162"/>
    </location>
</feature>
<dbReference type="RefSeq" id="WP_090644663.1">
    <property type="nucleotide sequence ID" value="NZ_CBCRYE010000001.1"/>
</dbReference>
<evidence type="ECO:0000256" key="3">
    <source>
        <dbReference type="ARBA" id="ARBA00022448"/>
    </source>
</evidence>
<comment type="similarity">
    <text evidence="2">Belongs to the major facilitator superfamily. Sugar transporter (TC 2.A.1.1) family.</text>
</comment>
<dbReference type="PROSITE" id="PS00217">
    <property type="entry name" value="SUGAR_TRANSPORT_2"/>
    <property type="match status" value="1"/>
</dbReference>
<dbReference type="GO" id="GO:0016020">
    <property type="term" value="C:membrane"/>
    <property type="evidence" value="ECO:0007669"/>
    <property type="project" value="UniProtKB-SubCell"/>
</dbReference>
<dbReference type="EMBL" id="FMTS01000001">
    <property type="protein sequence ID" value="SCW42422.1"/>
    <property type="molecule type" value="Genomic_DNA"/>
</dbReference>
<dbReference type="AlphaFoldDB" id="A0A1G4QD32"/>
<protein>
    <submittedName>
        <fullName evidence="9">MFS transporter, putative metabolite:H+ symporter</fullName>
    </submittedName>
</protein>
<sequence>MDAKVFLDRRGVWAFGLGCACVTIGVLLHLPMFWMGKDMGFALAGMPMDNGMLFGMFLIVAGIGIAAYGLLPKGVDAQVKSAARIAVAAPEDAKLGPAHALLMLVLVVALIIDVMKPASLGFVMPGLIKEYGVSKAEASLVPFFALIGTVTGSILWGIIADIYGRKASILLSAVVFVGTSICGAMPSLLWNEIMCFLMGAGAGGMLPVTYALLAETMPSRHRGWALVLVGGLGAVGGYFAASGFSYLLVPTFSWRILWLINLPTGLILILMGGLIPESAKFLLSRGRDEEAHKIMARFGTVSHKLGANEEDTDDTFAHHHSKHDGTEPKLWTPGLIGKTAALTIAALAWGLINFGLLLWLPNDLVAKGYSMALSSKLLAESSLIAFPTVFVCTWIYSQWSTKWAFTTMVTITLAGLIWVLLLETGKGGSPVLPIALLIIGSNGILAILLPYASESYPLAIRGRATGWIAACTKGGGVLAQTLSITALVPPLGIAAGMIIVPIVVTLGLFVKYGTETKGLDLRQLEKPRRPG</sequence>
<organism evidence="9 10">
    <name type="scientific">Asticcacaulis taihuensis</name>
    <dbReference type="NCBI Taxonomy" id="260084"/>
    <lineage>
        <taxon>Bacteria</taxon>
        <taxon>Pseudomonadati</taxon>
        <taxon>Pseudomonadota</taxon>
        <taxon>Alphaproteobacteria</taxon>
        <taxon>Caulobacterales</taxon>
        <taxon>Caulobacteraceae</taxon>
        <taxon>Asticcacaulis</taxon>
    </lineage>
</organism>
<evidence type="ECO:0000256" key="6">
    <source>
        <dbReference type="ARBA" id="ARBA00023136"/>
    </source>
</evidence>
<keyword evidence="6 7" id="KW-0472">Membrane</keyword>
<keyword evidence="4 7" id="KW-0812">Transmembrane</keyword>
<dbReference type="PROSITE" id="PS51257">
    <property type="entry name" value="PROKAR_LIPOPROTEIN"/>
    <property type="match status" value="1"/>
</dbReference>
<feature type="transmembrane region" description="Helical" evidence="7">
    <location>
        <begin position="377"/>
        <end position="396"/>
    </location>
</feature>
<dbReference type="GO" id="GO:0022857">
    <property type="term" value="F:transmembrane transporter activity"/>
    <property type="evidence" value="ECO:0007669"/>
    <property type="project" value="InterPro"/>
</dbReference>